<dbReference type="EMBL" id="NOZP01000002">
    <property type="protein sequence ID" value="OYD17447.1"/>
    <property type="molecule type" value="Genomic_DNA"/>
</dbReference>
<evidence type="ECO:0000313" key="5">
    <source>
        <dbReference type="Proteomes" id="UP000215559"/>
    </source>
</evidence>
<dbReference type="InterPro" id="IPR019734">
    <property type="entry name" value="TPR_rpt"/>
</dbReference>
<evidence type="ECO:0000256" key="2">
    <source>
        <dbReference type="ARBA" id="ARBA00022803"/>
    </source>
</evidence>
<dbReference type="Gene3D" id="1.25.40.10">
    <property type="entry name" value="Tetratricopeptide repeat domain"/>
    <property type="match status" value="2"/>
</dbReference>
<keyword evidence="1" id="KW-0677">Repeat</keyword>
<feature type="repeat" description="TPR" evidence="3">
    <location>
        <begin position="116"/>
        <end position="149"/>
    </location>
</feature>
<dbReference type="Proteomes" id="UP000215559">
    <property type="component" value="Unassembled WGS sequence"/>
</dbReference>
<feature type="repeat" description="TPR" evidence="3">
    <location>
        <begin position="150"/>
        <end position="183"/>
    </location>
</feature>
<organism evidence="4 5">
    <name type="scientific">candidate division WOR-3 bacterium JGI_Cruoil_03_51_56</name>
    <dbReference type="NCBI Taxonomy" id="1973747"/>
    <lineage>
        <taxon>Bacteria</taxon>
        <taxon>Bacteria division WOR-3</taxon>
    </lineage>
</organism>
<gene>
    <name evidence="4" type="ORF">CH330_00120</name>
</gene>
<feature type="repeat" description="TPR" evidence="3">
    <location>
        <begin position="14"/>
        <end position="47"/>
    </location>
</feature>
<protein>
    <submittedName>
        <fullName evidence="4">Uncharacterized protein</fullName>
    </submittedName>
</protein>
<proteinExistence type="predicted"/>
<comment type="caution">
    <text evidence="4">The sequence shown here is derived from an EMBL/GenBank/DDBJ whole genome shotgun (WGS) entry which is preliminary data.</text>
</comment>
<dbReference type="SUPFAM" id="SSF48452">
    <property type="entry name" value="TPR-like"/>
    <property type="match status" value="1"/>
</dbReference>
<dbReference type="SMART" id="SM00028">
    <property type="entry name" value="TPR"/>
    <property type="match status" value="7"/>
</dbReference>
<dbReference type="PANTHER" id="PTHR45586:SF1">
    <property type="entry name" value="LIPOPOLYSACCHARIDE ASSEMBLY PROTEIN B"/>
    <property type="match status" value="1"/>
</dbReference>
<dbReference type="Pfam" id="PF13432">
    <property type="entry name" value="TPR_16"/>
    <property type="match status" value="3"/>
</dbReference>
<dbReference type="InterPro" id="IPR051012">
    <property type="entry name" value="CellSynth/LPSAsmb/PSIAsmb"/>
</dbReference>
<evidence type="ECO:0000256" key="1">
    <source>
        <dbReference type="ARBA" id="ARBA00022737"/>
    </source>
</evidence>
<reference evidence="4 5" key="1">
    <citation type="submission" date="2017-07" db="EMBL/GenBank/DDBJ databases">
        <title>Recovery of genomes from metagenomes via a dereplication, aggregation, and scoring strategy.</title>
        <authorList>
            <person name="Sieber C.M."/>
            <person name="Probst A.J."/>
            <person name="Sharrar A."/>
            <person name="Thomas B.C."/>
            <person name="Hess M."/>
            <person name="Tringe S.G."/>
            <person name="Banfield J.F."/>
        </authorList>
    </citation>
    <scope>NUCLEOTIDE SEQUENCE [LARGE SCALE GENOMIC DNA]</scope>
    <source>
        <strain evidence="4">JGI_Cruoil_03_51_56</strain>
    </source>
</reference>
<feature type="repeat" description="TPR" evidence="3">
    <location>
        <begin position="283"/>
        <end position="316"/>
    </location>
</feature>
<evidence type="ECO:0000256" key="3">
    <source>
        <dbReference type="PROSITE-ProRule" id="PRU00339"/>
    </source>
</evidence>
<dbReference type="InterPro" id="IPR011990">
    <property type="entry name" value="TPR-like_helical_dom_sf"/>
</dbReference>
<dbReference type="Pfam" id="PF14559">
    <property type="entry name" value="TPR_19"/>
    <property type="match status" value="1"/>
</dbReference>
<dbReference type="PROSITE" id="PS50005">
    <property type="entry name" value="TPR"/>
    <property type="match status" value="5"/>
</dbReference>
<accession>A0A235C072</accession>
<dbReference type="PANTHER" id="PTHR45586">
    <property type="entry name" value="TPR REPEAT-CONTAINING PROTEIN PA4667"/>
    <property type="match status" value="1"/>
</dbReference>
<dbReference type="AlphaFoldDB" id="A0A235C072"/>
<sequence length="402" mass="45839">MKYPQSHCRKGKQEESFLKKGLTAFYHQDDEKALELFRKLLRYNPENLHAHYLTALCDLLHTQEQELENICSHALKLNRNHPYTIACEAVRYLYLSNFSRAEALFEKALGILPNDLDLGIGLGILYEFSGDKEKGIDIYTQALRLDPGNPRIHISLGSLYSIDGEFDAALAEYKKAKKFAPDLENPHQHLGCDYYHEGLIEQATSEFGMVIQEEPGGPAAYFYLLDCLRRLGRIDDSLDIYQEIKKKFGNDPSLTSGFFEQFNMHIDAIAALQSLFKKNPNNQNILLRLSRAYLDANRLDEAITMAKRLVQLAPDDFKNLALLGKLYFKSEDYKLAAAFSRRAINLNPNAQSAYTILADSLLFLGQQKKSYGIIQKMELVRKEAWENYQAKFSGQDRADAGL</sequence>
<name>A0A235C072_UNCW3</name>
<keyword evidence="2 3" id="KW-0802">TPR repeat</keyword>
<evidence type="ECO:0000313" key="4">
    <source>
        <dbReference type="EMBL" id="OYD17447.1"/>
    </source>
</evidence>
<feature type="repeat" description="TPR" evidence="3">
    <location>
        <begin position="317"/>
        <end position="350"/>
    </location>
</feature>